<reference evidence="12" key="1">
    <citation type="submission" date="2025-08" db="UniProtKB">
        <authorList>
            <consortium name="RefSeq"/>
        </authorList>
    </citation>
    <scope>IDENTIFICATION</scope>
    <source>
        <strain evidence="12">S238N-H82</strain>
        <tissue evidence="12">Testes</tissue>
    </source>
</reference>
<name>A0A9J7HTK8_BRAFL</name>
<dbReference type="RefSeq" id="XP_035665636.1">
    <property type="nucleotide sequence ID" value="XM_035809743.1"/>
</dbReference>
<feature type="region of interest" description="Disordered" evidence="9">
    <location>
        <begin position="1"/>
        <end position="51"/>
    </location>
</feature>
<evidence type="ECO:0000256" key="5">
    <source>
        <dbReference type="ARBA" id="ARBA00022833"/>
    </source>
</evidence>
<accession>A0A9J7HTK8</accession>
<keyword evidence="5" id="KW-0862">Zinc</keyword>
<keyword evidence="7" id="KW-0539">Nucleus</keyword>
<evidence type="ECO:0000256" key="1">
    <source>
        <dbReference type="ARBA" id="ARBA00004123"/>
    </source>
</evidence>
<dbReference type="KEGG" id="bfo:118408883"/>
<gene>
    <name evidence="12" type="primary">LOC118408883</name>
</gene>
<evidence type="ECO:0000256" key="4">
    <source>
        <dbReference type="ARBA" id="ARBA00022771"/>
    </source>
</evidence>
<evidence type="ECO:0000256" key="3">
    <source>
        <dbReference type="ARBA" id="ARBA00022737"/>
    </source>
</evidence>
<proteinExistence type="predicted"/>
<dbReference type="PROSITE" id="PS50157">
    <property type="entry name" value="ZINC_FINGER_C2H2_2"/>
    <property type="match status" value="1"/>
</dbReference>
<dbReference type="FunFam" id="3.30.160.60:FF:001581">
    <property type="entry name" value="Uncharacterized protein"/>
    <property type="match status" value="1"/>
</dbReference>
<comment type="subcellular location">
    <subcellularLocation>
        <location evidence="1">Nucleus</location>
    </subcellularLocation>
</comment>
<feature type="domain" description="C2H2-type" evidence="10">
    <location>
        <begin position="91"/>
        <end position="118"/>
    </location>
</feature>
<dbReference type="GO" id="GO:0008270">
    <property type="term" value="F:zinc ion binding"/>
    <property type="evidence" value="ECO:0007669"/>
    <property type="project" value="UniProtKB-KW"/>
</dbReference>
<keyword evidence="11" id="KW-1185">Reference proteome</keyword>
<organism evidence="11 12">
    <name type="scientific">Branchiostoma floridae</name>
    <name type="common">Florida lancelet</name>
    <name type="synonym">Amphioxus</name>
    <dbReference type="NCBI Taxonomy" id="7739"/>
    <lineage>
        <taxon>Eukaryota</taxon>
        <taxon>Metazoa</taxon>
        <taxon>Chordata</taxon>
        <taxon>Cephalochordata</taxon>
        <taxon>Leptocardii</taxon>
        <taxon>Amphioxiformes</taxon>
        <taxon>Branchiostomatidae</taxon>
        <taxon>Branchiostoma</taxon>
    </lineage>
</organism>
<dbReference type="SUPFAM" id="SSF57667">
    <property type="entry name" value="beta-beta-alpha zinc fingers"/>
    <property type="match status" value="2"/>
</dbReference>
<dbReference type="GO" id="GO:0005634">
    <property type="term" value="C:nucleus"/>
    <property type="evidence" value="ECO:0007669"/>
    <property type="project" value="UniProtKB-SubCell"/>
</dbReference>
<feature type="compositionally biased region" description="Basic and acidic residues" evidence="9">
    <location>
        <begin position="1"/>
        <end position="10"/>
    </location>
</feature>
<dbReference type="GO" id="GO:0003677">
    <property type="term" value="F:DNA binding"/>
    <property type="evidence" value="ECO:0007669"/>
    <property type="project" value="UniProtKB-KW"/>
</dbReference>
<evidence type="ECO:0000256" key="6">
    <source>
        <dbReference type="ARBA" id="ARBA00023125"/>
    </source>
</evidence>
<dbReference type="Proteomes" id="UP000001554">
    <property type="component" value="Unplaced"/>
</dbReference>
<keyword evidence="3" id="KW-0677">Repeat</keyword>
<dbReference type="InterPro" id="IPR036236">
    <property type="entry name" value="Znf_C2H2_sf"/>
</dbReference>
<feature type="compositionally biased region" description="Basic and acidic residues" evidence="9">
    <location>
        <begin position="21"/>
        <end position="40"/>
    </location>
</feature>
<evidence type="ECO:0000256" key="8">
    <source>
        <dbReference type="PROSITE-ProRule" id="PRU00042"/>
    </source>
</evidence>
<dbReference type="OrthoDB" id="6077919at2759"/>
<dbReference type="GeneID" id="118408883"/>
<evidence type="ECO:0000256" key="9">
    <source>
        <dbReference type="SAM" id="MobiDB-lite"/>
    </source>
</evidence>
<evidence type="ECO:0000256" key="2">
    <source>
        <dbReference type="ARBA" id="ARBA00022723"/>
    </source>
</evidence>
<evidence type="ECO:0000313" key="11">
    <source>
        <dbReference type="Proteomes" id="UP000001554"/>
    </source>
</evidence>
<dbReference type="PANTHER" id="PTHR24392:SF31">
    <property type="entry name" value="C2H2-TYPE DOMAIN-CONTAINING PROTEIN"/>
    <property type="match status" value="1"/>
</dbReference>
<dbReference type="SMART" id="SM00355">
    <property type="entry name" value="ZnF_C2H2"/>
    <property type="match status" value="2"/>
</dbReference>
<evidence type="ECO:0000259" key="10">
    <source>
        <dbReference type="PROSITE" id="PS50157"/>
    </source>
</evidence>
<evidence type="ECO:0000256" key="7">
    <source>
        <dbReference type="ARBA" id="ARBA00023242"/>
    </source>
</evidence>
<dbReference type="Gene3D" id="3.30.160.60">
    <property type="entry name" value="Classic Zinc Finger"/>
    <property type="match status" value="3"/>
</dbReference>
<dbReference type="GO" id="GO:0000981">
    <property type="term" value="F:DNA-binding transcription factor activity, RNA polymerase II-specific"/>
    <property type="evidence" value="ECO:0000318"/>
    <property type="project" value="GO_Central"/>
</dbReference>
<dbReference type="PANTHER" id="PTHR24392">
    <property type="entry name" value="ZINC FINGER PROTEIN"/>
    <property type="match status" value="1"/>
</dbReference>
<dbReference type="GO" id="GO:0006357">
    <property type="term" value="P:regulation of transcription by RNA polymerase II"/>
    <property type="evidence" value="ECO:0000318"/>
    <property type="project" value="GO_Central"/>
</dbReference>
<dbReference type="AlphaFoldDB" id="A0A9J7HTK8"/>
<evidence type="ECO:0000313" key="12">
    <source>
        <dbReference type="RefSeq" id="XP_035665636.1"/>
    </source>
</evidence>
<protein>
    <submittedName>
        <fullName evidence="12">Zinc finger protein 501-like</fullName>
    </submittedName>
</protein>
<dbReference type="InterPro" id="IPR013087">
    <property type="entry name" value="Znf_C2H2_type"/>
</dbReference>
<keyword evidence="6" id="KW-0238">DNA-binding</keyword>
<keyword evidence="4 8" id="KW-0863">Zinc-finger</keyword>
<keyword evidence="2" id="KW-0479">Metal-binding</keyword>
<sequence length="164" mass="18534">MADLSCERSTEGLSAGYPGNKTEDLVPGHSRNETYSREDQTSITGRKSSLDRHLMKHTGDKPYMCGECEYRTKSTLDYHLLKHTGAREKPYMCGECGYRAAKKCTLSQHMRTHTAHKSSLDHHLTKHIGDKPYMCGECGYRTTHKCDQCDYTSAQKAPLDDPNI</sequence>